<evidence type="ECO:0000256" key="1">
    <source>
        <dbReference type="SAM" id="MobiDB-lite"/>
    </source>
</evidence>
<dbReference type="EMBL" id="HBIZ01042517">
    <property type="protein sequence ID" value="CAE0774542.1"/>
    <property type="molecule type" value="Transcribed_RNA"/>
</dbReference>
<accession>A0A6T0AXG8</accession>
<evidence type="ECO:0008006" key="4">
    <source>
        <dbReference type="Google" id="ProtNLM"/>
    </source>
</evidence>
<evidence type="ECO:0000313" key="3">
    <source>
        <dbReference type="EMBL" id="CAE0774542.1"/>
    </source>
</evidence>
<dbReference type="AlphaFoldDB" id="A0A6T0AXG8"/>
<reference evidence="3" key="1">
    <citation type="submission" date="2021-01" db="EMBL/GenBank/DDBJ databases">
        <authorList>
            <person name="Corre E."/>
            <person name="Pelletier E."/>
            <person name="Niang G."/>
            <person name="Scheremetjew M."/>
            <person name="Finn R."/>
            <person name="Kale V."/>
            <person name="Holt S."/>
            <person name="Cochrane G."/>
            <person name="Meng A."/>
            <person name="Brown T."/>
            <person name="Cohen L."/>
        </authorList>
    </citation>
    <scope>NUCLEOTIDE SEQUENCE</scope>
    <source>
        <strain evidence="3">CCMP645</strain>
    </source>
</reference>
<protein>
    <recommendedName>
        <fullName evidence="4">Heterokaryon incompatibility domain-containing protein</fullName>
    </recommendedName>
</protein>
<proteinExistence type="predicted"/>
<evidence type="ECO:0000313" key="2">
    <source>
        <dbReference type="EMBL" id="CAE0774541.1"/>
    </source>
</evidence>
<feature type="compositionally biased region" description="Low complexity" evidence="1">
    <location>
        <begin position="38"/>
        <end position="49"/>
    </location>
</feature>
<organism evidence="3">
    <name type="scientific">Chrysotila carterae</name>
    <name type="common">Marine alga</name>
    <name type="synonym">Syracosphaera carterae</name>
    <dbReference type="NCBI Taxonomy" id="13221"/>
    <lineage>
        <taxon>Eukaryota</taxon>
        <taxon>Haptista</taxon>
        <taxon>Haptophyta</taxon>
        <taxon>Prymnesiophyceae</taxon>
        <taxon>Isochrysidales</taxon>
        <taxon>Isochrysidaceae</taxon>
        <taxon>Chrysotila</taxon>
    </lineage>
</organism>
<feature type="region of interest" description="Disordered" evidence="1">
    <location>
        <begin position="34"/>
        <end position="73"/>
    </location>
</feature>
<name>A0A6T0AXG8_CHRCT</name>
<sequence length="416" mass="45852">MVSFDIARNELRGAVPSSLLARGTSLTRLALISPAPPSKSRWSSASSTSIEGDSSLGSWRSPPMLRDRSPQKSILKRSSRLSRKAALERSQLDAKGAVLMDCCVIPVYAMRKHDVLGLERMPNHETALRLGILWMRQATLSPFGPSVMSLAGSALSGDLVLASRNSRAFYSHRWYCPGTKEPHPDDADNNKLKQLQMLLRGPQSDVEFIWFDYWSVPQQDASTQSHVISALPYLVRTHGQFTALVRDEAGFLEYNGRGWCQLEQLASRCPYMGKQLETRRSVSLFVANAPGDANAKQSDAQQITRAAAQDDTHAGAVCEQVGIQLDETRDAHAVEAGLLDRRGFSVTRSSEVAPPGILTIRELPETIFNPCTDGKFGDDDMAHVPPEKKDRRRLKDVCDKVLAAIALETIDGKLQL</sequence>
<gene>
    <name evidence="2" type="ORF">PCAR00345_LOCUS27175</name>
    <name evidence="3" type="ORF">PCAR00345_LOCUS27176</name>
</gene>
<dbReference type="EMBL" id="HBIZ01042516">
    <property type="protein sequence ID" value="CAE0774541.1"/>
    <property type="molecule type" value="Transcribed_RNA"/>
</dbReference>